<dbReference type="GO" id="GO:0003677">
    <property type="term" value="F:DNA binding"/>
    <property type="evidence" value="ECO:0007669"/>
    <property type="project" value="UniProtKB-KW"/>
</dbReference>
<keyword evidence="3" id="KW-0804">Transcription</keyword>
<dbReference type="Pfam" id="PF11951">
    <property type="entry name" value="Fungal_trans_2"/>
    <property type="match status" value="1"/>
</dbReference>
<dbReference type="Gene3D" id="4.10.240.10">
    <property type="entry name" value="Zn(2)-C6 fungal-type DNA-binding domain"/>
    <property type="match status" value="1"/>
</dbReference>
<keyword evidence="2" id="KW-0238">DNA-binding</keyword>
<sequence>MRTLRPHNKSRQGCLNCKARRVKCQETRPSPCYNCSSRQLECIYPSKDQLVRRRHATHGISYRRGEEREHDFLVSTPINGHYLPSSQMELGSPSYMLPEAFTGHDLRFLHHFLITAYPHLPFGSEDLWKTSLPAYAHECPHLMHAILSLGASHLSLISPRADEYTPLALAHRGKALKYLGDMLAAVDQYTKTDLDLILATTYALTFQANYMTDGLVDFAVMVRGCTTVTRRIRSQDQESDMFRLLMSEAIYARVCSQLPLTPCWDADMLEMSIEAIEGIQPLLETNGHRINYHAILNTYRCMRISGQQGFIALSEVYNGWGSMDYQEFMNFLDSGNHVSRLLLLHYVTVTIMMKPVFSIFRPSMRESPKDTLANHQWGIGIYRSLPAKFRGLVELQYRFIVTDKAWIEEGGTISASVNAADVFATITQEI</sequence>
<dbReference type="SMART" id="SM00066">
    <property type="entry name" value="GAL4"/>
    <property type="match status" value="1"/>
</dbReference>
<evidence type="ECO:0000256" key="2">
    <source>
        <dbReference type="ARBA" id="ARBA00023125"/>
    </source>
</evidence>
<dbReference type="AlphaFoldDB" id="A0AAD4KZV7"/>
<dbReference type="Proteomes" id="UP001201262">
    <property type="component" value="Unassembled WGS sequence"/>
</dbReference>
<dbReference type="Pfam" id="PF00172">
    <property type="entry name" value="Zn_clus"/>
    <property type="match status" value="1"/>
</dbReference>
<keyword evidence="7" id="KW-1185">Reference proteome</keyword>
<dbReference type="PANTHER" id="PTHR47784:SF7">
    <property type="entry name" value="ZN(II)2CYS6 TRANSCRIPTION FACTOR (EUROFUNG)"/>
    <property type="match status" value="1"/>
</dbReference>
<dbReference type="EMBL" id="JAJTJA010000004">
    <property type="protein sequence ID" value="KAH8700905.1"/>
    <property type="molecule type" value="Genomic_DNA"/>
</dbReference>
<dbReference type="SUPFAM" id="SSF57701">
    <property type="entry name" value="Zn2/Cys6 DNA-binding domain"/>
    <property type="match status" value="1"/>
</dbReference>
<accession>A0AAD4KZV7</accession>
<evidence type="ECO:0000256" key="1">
    <source>
        <dbReference type="ARBA" id="ARBA00023015"/>
    </source>
</evidence>
<comment type="caution">
    <text evidence="6">The sequence shown here is derived from an EMBL/GenBank/DDBJ whole genome shotgun (WGS) entry which is preliminary data.</text>
</comment>
<dbReference type="InterPro" id="IPR036864">
    <property type="entry name" value="Zn2-C6_fun-type_DNA-bd_sf"/>
</dbReference>
<gene>
    <name evidence="6" type="ORF">BGW36DRAFT_459995</name>
</gene>
<dbReference type="GO" id="GO:0008270">
    <property type="term" value="F:zinc ion binding"/>
    <property type="evidence" value="ECO:0007669"/>
    <property type="project" value="InterPro"/>
</dbReference>
<dbReference type="PROSITE" id="PS50048">
    <property type="entry name" value="ZN2_CY6_FUNGAL_2"/>
    <property type="match status" value="1"/>
</dbReference>
<dbReference type="GO" id="GO:0001228">
    <property type="term" value="F:DNA-binding transcription activator activity, RNA polymerase II-specific"/>
    <property type="evidence" value="ECO:0007669"/>
    <property type="project" value="TreeGrafter"/>
</dbReference>
<evidence type="ECO:0000259" key="5">
    <source>
        <dbReference type="PROSITE" id="PS50048"/>
    </source>
</evidence>
<dbReference type="CDD" id="cd00067">
    <property type="entry name" value="GAL4"/>
    <property type="match status" value="1"/>
</dbReference>
<evidence type="ECO:0000256" key="3">
    <source>
        <dbReference type="ARBA" id="ARBA00023163"/>
    </source>
</evidence>
<organism evidence="6 7">
    <name type="scientific">Talaromyces proteolyticus</name>
    <dbReference type="NCBI Taxonomy" id="1131652"/>
    <lineage>
        <taxon>Eukaryota</taxon>
        <taxon>Fungi</taxon>
        <taxon>Dikarya</taxon>
        <taxon>Ascomycota</taxon>
        <taxon>Pezizomycotina</taxon>
        <taxon>Eurotiomycetes</taxon>
        <taxon>Eurotiomycetidae</taxon>
        <taxon>Eurotiales</taxon>
        <taxon>Trichocomaceae</taxon>
        <taxon>Talaromyces</taxon>
        <taxon>Talaromyces sect. Bacilispori</taxon>
    </lineage>
</organism>
<reference evidence="6" key="1">
    <citation type="submission" date="2021-12" db="EMBL/GenBank/DDBJ databases">
        <title>Convergent genome expansion in fungi linked to evolution of root-endophyte symbiosis.</title>
        <authorList>
            <consortium name="DOE Joint Genome Institute"/>
            <person name="Ke Y.-H."/>
            <person name="Bonito G."/>
            <person name="Liao H.-L."/>
            <person name="Looney B."/>
            <person name="Rojas-Flechas A."/>
            <person name="Nash J."/>
            <person name="Hameed K."/>
            <person name="Schadt C."/>
            <person name="Martin F."/>
            <person name="Crous P.W."/>
            <person name="Miettinen O."/>
            <person name="Magnuson J.K."/>
            <person name="Labbe J."/>
            <person name="Jacobson D."/>
            <person name="Doktycz M.J."/>
            <person name="Veneault-Fourrey C."/>
            <person name="Kuo A."/>
            <person name="Mondo S."/>
            <person name="Calhoun S."/>
            <person name="Riley R."/>
            <person name="Ohm R."/>
            <person name="LaButti K."/>
            <person name="Andreopoulos B."/>
            <person name="Pangilinan J."/>
            <person name="Nolan M."/>
            <person name="Tritt A."/>
            <person name="Clum A."/>
            <person name="Lipzen A."/>
            <person name="Daum C."/>
            <person name="Barry K."/>
            <person name="Grigoriev I.V."/>
            <person name="Vilgalys R."/>
        </authorList>
    </citation>
    <scope>NUCLEOTIDE SEQUENCE</scope>
    <source>
        <strain evidence="6">PMI_201</strain>
    </source>
</reference>
<dbReference type="InterPro" id="IPR001138">
    <property type="entry name" value="Zn2Cys6_DnaBD"/>
</dbReference>
<dbReference type="PROSITE" id="PS00463">
    <property type="entry name" value="ZN2_CY6_FUNGAL_1"/>
    <property type="match status" value="1"/>
</dbReference>
<feature type="domain" description="Zn(2)-C6 fungal-type" evidence="5">
    <location>
        <begin position="13"/>
        <end position="44"/>
    </location>
</feature>
<dbReference type="RefSeq" id="XP_046074611.1">
    <property type="nucleotide sequence ID" value="XM_046222075.1"/>
</dbReference>
<protein>
    <submittedName>
        <fullName evidence="6">C6 transcription factor</fullName>
    </submittedName>
</protein>
<dbReference type="InterPro" id="IPR021858">
    <property type="entry name" value="Fun_TF"/>
</dbReference>
<dbReference type="GeneID" id="70252362"/>
<dbReference type="PANTHER" id="PTHR47784">
    <property type="entry name" value="STEROL UPTAKE CONTROL PROTEIN 2"/>
    <property type="match status" value="1"/>
</dbReference>
<evidence type="ECO:0000313" key="6">
    <source>
        <dbReference type="EMBL" id="KAH8700905.1"/>
    </source>
</evidence>
<dbReference type="InterPro" id="IPR053157">
    <property type="entry name" value="Sterol_Uptake_Regulator"/>
</dbReference>
<keyword evidence="1" id="KW-0805">Transcription regulation</keyword>
<proteinExistence type="predicted"/>
<evidence type="ECO:0000313" key="7">
    <source>
        <dbReference type="Proteomes" id="UP001201262"/>
    </source>
</evidence>
<name>A0AAD4KZV7_9EURO</name>
<keyword evidence="4" id="KW-0539">Nucleus</keyword>
<evidence type="ECO:0000256" key="4">
    <source>
        <dbReference type="ARBA" id="ARBA00023242"/>
    </source>
</evidence>